<sequence>MYSSPHSHDKYQRIGCGEESFEFRESGEDEDVSSMLANTHSLGAWTTPHLPWQPGFNHWVVSLIRQNKTARCFATPEPLWTGATGDLTPPEEVVSLIRQNKTARCFATPEPLWTGATDNLTPPEEVFRKFFSHNPQVLPGRFIWSGAEFLLQLCKRHRKAEGPDACSPVARQGSRGVVAEIVLEQFVVGLPDRTSAAGQNLGVGSLPPPCVAGDKLAVHPRGQGGSEPGLDTSLLQPLGPSEA</sequence>
<dbReference type="EMBL" id="SRLO01000921">
    <property type="protein sequence ID" value="TNN44145.1"/>
    <property type="molecule type" value="Genomic_DNA"/>
</dbReference>
<reference evidence="2 3" key="1">
    <citation type="submission" date="2019-03" db="EMBL/GenBank/DDBJ databases">
        <title>First draft genome of Liparis tanakae, snailfish: a comprehensive survey of snailfish specific genes.</title>
        <authorList>
            <person name="Kim W."/>
            <person name="Song I."/>
            <person name="Jeong J.-H."/>
            <person name="Kim D."/>
            <person name="Kim S."/>
            <person name="Ryu S."/>
            <person name="Song J.Y."/>
            <person name="Lee S.K."/>
        </authorList>
    </citation>
    <scope>NUCLEOTIDE SEQUENCE [LARGE SCALE GENOMIC DNA]</scope>
    <source>
        <tissue evidence="2">Muscle</tissue>
    </source>
</reference>
<evidence type="ECO:0000313" key="3">
    <source>
        <dbReference type="Proteomes" id="UP000314294"/>
    </source>
</evidence>
<keyword evidence="3" id="KW-1185">Reference proteome</keyword>
<accession>A0A4Z2FTG2</accession>
<dbReference type="Proteomes" id="UP000314294">
    <property type="component" value="Unassembled WGS sequence"/>
</dbReference>
<evidence type="ECO:0000313" key="2">
    <source>
        <dbReference type="EMBL" id="TNN44145.1"/>
    </source>
</evidence>
<evidence type="ECO:0000256" key="1">
    <source>
        <dbReference type="SAM" id="MobiDB-lite"/>
    </source>
</evidence>
<gene>
    <name evidence="2" type="ORF">EYF80_045664</name>
</gene>
<protein>
    <submittedName>
        <fullName evidence="2">Uncharacterized protein</fullName>
    </submittedName>
</protein>
<organism evidence="2 3">
    <name type="scientific">Liparis tanakae</name>
    <name type="common">Tanaka's snailfish</name>
    <dbReference type="NCBI Taxonomy" id="230148"/>
    <lineage>
        <taxon>Eukaryota</taxon>
        <taxon>Metazoa</taxon>
        <taxon>Chordata</taxon>
        <taxon>Craniata</taxon>
        <taxon>Vertebrata</taxon>
        <taxon>Euteleostomi</taxon>
        <taxon>Actinopterygii</taxon>
        <taxon>Neopterygii</taxon>
        <taxon>Teleostei</taxon>
        <taxon>Neoteleostei</taxon>
        <taxon>Acanthomorphata</taxon>
        <taxon>Eupercaria</taxon>
        <taxon>Perciformes</taxon>
        <taxon>Cottioidei</taxon>
        <taxon>Cottales</taxon>
        <taxon>Liparidae</taxon>
        <taxon>Liparis</taxon>
    </lineage>
</organism>
<comment type="caution">
    <text evidence="2">The sequence shown here is derived from an EMBL/GenBank/DDBJ whole genome shotgun (WGS) entry which is preliminary data.</text>
</comment>
<proteinExistence type="predicted"/>
<dbReference type="AlphaFoldDB" id="A0A4Z2FTG2"/>
<name>A0A4Z2FTG2_9TELE</name>
<feature type="region of interest" description="Disordered" evidence="1">
    <location>
        <begin position="218"/>
        <end position="243"/>
    </location>
</feature>